<comment type="caution">
    <text evidence="10">The sequence shown here is derived from an EMBL/GenBank/DDBJ whole genome shotgun (WGS) entry which is preliminary data.</text>
</comment>
<protein>
    <submittedName>
        <fullName evidence="10">Transporter, small conductance mechanosensitive ion channel MscS family protein</fullName>
    </submittedName>
</protein>
<dbReference type="EMBL" id="AGCJ01000074">
    <property type="protein sequence ID" value="EHM38840.1"/>
    <property type="molecule type" value="Genomic_DNA"/>
</dbReference>
<accession>G9YJ54</accession>
<evidence type="ECO:0000256" key="7">
    <source>
        <dbReference type="ARBA" id="ARBA00023136"/>
    </source>
</evidence>
<dbReference type="GO" id="GO:0005886">
    <property type="term" value="C:plasma membrane"/>
    <property type="evidence" value="ECO:0007669"/>
    <property type="project" value="UniProtKB-SubCell"/>
</dbReference>
<dbReference type="PANTHER" id="PTHR30460">
    <property type="entry name" value="MODERATE CONDUCTANCE MECHANOSENSITIVE CHANNEL YBIO"/>
    <property type="match status" value="1"/>
</dbReference>
<reference evidence="10 11" key="1">
    <citation type="submission" date="2011-08" db="EMBL/GenBank/DDBJ databases">
        <authorList>
            <person name="Weinstock G."/>
            <person name="Sodergren E."/>
            <person name="Clifton S."/>
            <person name="Fulton L."/>
            <person name="Fulton B."/>
            <person name="Courtney L."/>
            <person name="Fronick C."/>
            <person name="Harrison M."/>
            <person name="Strong C."/>
            <person name="Farmer C."/>
            <person name="Delahaunty K."/>
            <person name="Markovic C."/>
            <person name="Hall O."/>
            <person name="Minx P."/>
            <person name="Tomlinson C."/>
            <person name="Mitreva M."/>
            <person name="Hou S."/>
            <person name="Chen J."/>
            <person name="Wollam A."/>
            <person name="Pepin K.H."/>
            <person name="Johnson M."/>
            <person name="Bhonagiri V."/>
            <person name="Zhang X."/>
            <person name="Suruliraj S."/>
            <person name="Warren W."/>
            <person name="Chinwalla A."/>
            <person name="Mardis E.R."/>
            <person name="Wilson R.K."/>
        </authorList>
    </citation>
    <scope>NUCLEOTIDE SEQUENCE [LARGE SCALE GENOMIC DNA]</scope>
    <source>
        <strain evidence="10 11">F0357</strain>
    </source>
</reference>
<evidence type="ECO:0000256" key="6">
    <source>
        <dbReference type="ARBA" id="ARBA00022989"/>
    </source>
</evidence>
<dbReference type="HOGENOM" id="CLU_037945_8_2_9"/>
<dbReference type="STRING" id="861450.HMPREF0080_01698"/>
<dbReference type="Gene3D" id="2.30.30.60">
    <property type="match status" value="1"/>
</dbReference>
<dbReference type="InterPro" id="IPR045276">
    <property type="entry name" value="YbiO_bact"/>
</dbReference>
<comment type="subcellular location">
    <subcellularLocation>
        <location evidence="2">Cell membrane</location>
    </subcellularLocation>
    <subcellularLocation>
        <location evidence="1">Membrane</location>
        <topology evidence="1">Multi-pass membrane protein</topology>
    </subcellularLocation>
</comment>
<dbReference type="InterPro" id="IPR006685">
    <property type="entry name" value="MscS_channel_2nd"/>
</dbReference>
<dbReference type="InterPro" id="IPR023408">
    <property type="entry name" value="MscS_beta-dom_sf"/>
</dbReference>
<name>G9YJ54_9FIRM</name>
<keyword evidence="6 8" id="KW-1133">Transmembrane helix</keyword>
<sequence length="260" mass="28443">MMLEKYSGLFFTKSVRIALILACTFLAYKAVEFIISRLVGFPINKMGNTGRQRGMTLLSITQHIIFAVFCFFALISVLKELDIDTTSLLAGVSIIGLSIGVGAQSMVKDFAAGFFILVENQYALGDIVKIKSITGKVIELTLRTTKIESTDHVVHIVPNGLIDTVTNYSKETYFGAVRIAVSQEYGPDMIIPVLQDALKAVADRPGLKAGATVGGLSGMDGDAYFYDVILPAEWIDSYSVCAAYRCEVARRFNERGIVLR</sequence>
<evidence type="ECO:0000256" key="3">
    <source>
        <dbReference type="ARBA" id="ARBA00008017"/>
    </source>
</evidence>
<keyword evidence="11" id="KW-1185">Reference proteome</keyword>
<evidence type="ECO:0000256" key="5">
    <source>
        <dbReference type="ARBA" id="ARBA00022692"/>
    </source>
</evidence>
<dbReference type="SUPFAM" id="SSF50182">
    <property type="entry name" value="Sm-like ribonucleoproteins"/>
    <property type="match status" value="1"/>
</dbReference>
<dbReference type="Pfam" id="PF00924">
    <property type="entry name" value="MS_channel_2nd"/>
    <property type="match status" value="1"/>
</dbReference>
<dbReference type="Proteomes" id="UP000005481">
    <property type="component" value="Unassembled WGS sequence"/>
</dbReference>
<proteinExistence type="inferred from homology"/>
<dbReference type="eggNOG" id="COG0668">
    <property type="taxonomic scope" value="Bacteria"/>
</dbReference>
<evidence type="ECO:0000313" key="10">
    <source>
        <dbReference type="EMBL" id="EHM38840.1"/>
    </source>
</evidence>
<dbReference type="GO" id="GO:0008381">
    <property type="term" value="F:mechanosensitive monoatomic ion channel activity"/>
    <property type="evidence" value="ECO:0007669"/>
    <property type="project" value="InterPro"/>
</dbReference>
<feature type="transmembrane region" description="Helical" evidence="8">
    <location>
        <begin position="56"/>
        <end position="75"/>
    </location>
</feature>
<evidence type="ECO:0000259" key="9">
    <source>
        <dbReference type="Pfam" id="PF00924"/>
    </source>
</evidence>
<evidence type="ECO:0000256" key="4">
    <source>
        <dbReference type="ARBA" id="ARBA00022475"/>
    </source>
</evidence>
<dbReference type="InterPro" id="IPR011014">
    <property type="entry name" value="MscS_channel_TM-2"/>
</dbReference>
<dbReference type="InterPro" id="IPR010920">
    <property type="entry name" value="LSM_dom_sf"/>
</dbReference>
<keyword evidence="5 8" id="KW-0812">Transmembrane</keyword>
<dbReference type="PANTHER" id="PTHR30460:SF0">
    <property type="entry name" value="MODERATE CONDUCTANCE MECHANOSENSITIVE CHANNEL YBIO"/>
    <property type="match status" value="1"/>
</dbReference>
<dbReference type="AlphaFoldDB" id="G9YJ54"/>
<evidence type="ECO:0000256" key="8">
    <source>
        <dbReference type="SAM" id="Phobius"/>
    </source>
</evidence>
<gene>
    <name evidence="10" type="ORF">HMPREF0080_01698</name>
</gene>
<organism evidence="10 11">
    <name type="scientific">Anaeroglobus geminatus F0357</name>
    <dbReference type="NCBI Taxonomy" id="861450"/>
    <lineage>
        <taxon>Bacteria</taxon>
        <taxon>Bacillati</taxon>
        <taxon>Bacillota</taxon>
        <taxon>Negativicutes</taxon>
        <taxon>Veillonellales</taxon>
        <taxon>Veillonellaceae</taxon>
        <taxon>Anaeroglobus</taxon>
    </lineage>
</organism>
<comment type="similarity">
    <text evidence="3">Belongs to the MscS (TC 1.A.23) family.</text>
</comment>
<feature type="transmembrane region" description="Helical" evidence="8">
    <location>
        <begin position="15"/>
        <end position="35"/>
    </location>
</feature>
<dbReference type="Gene3D" id="1.10.287.1260">
    <property type="match status" value="1"/>
</dbReference>
<feature type="non-terminal residue" evidence="10">
    <location>
        <position position="260"/>
    </location>
</feature>
<feature type="domain" description="Mechanosensitive ion channel MscS" evidence="9">
    <location>
        <begin position="106"/>
        <end position="170"/>
    </location>
</feature>
<dbReference type="SUPFAM" id="SSF82861">
    <property type="entry name" value="Mechanosensitive channel protein MscS (YggB), transmembrane region"/>
    <property type="match status" value="1"/>
</dbReference>
<evidence type="ECO:0000313" key="11">
    <source>
        <dbReference type="Proteomes" id="UP000005481"/>
    </source>
</evidence>
<keyword evidence="7 8" id="KW-0472">Membrane</keyword>
<evidence type="ECO:0000256" key="1">
    <source>
        <dbReference type="ARBA" id="ARBA00004141"/>
    </source>
</evidence>
<keyword evidence="4" id="KW-1003">Cell membrane</keyword>
<feature type="transmembrane region" description="Helical" evidence="8">
    <location>
        <begin position="87"/>
        <end position="107"/>
    </location>
</feature>
<evidence type="ECO:0000256" key="2">
    <source>
        <dbReference type="ARBA" id="ARBA00004236"/>
    </source>
</evidence>